<feature type="non-terminal residue" evidence="1">
    <location>
        <position position="1"/>
    </location>
</feature>
<gene>
    <name evidence="1" type="ORF">BJ138DRAFT_998123</name>
</gene>
<dbReference type="Proteomes" id="UP000790377">
    <property type="component" value="Unassembled WGS sequence"/>
</dbReference>
<protein>
    <submittedName>
        <fullName evidence="1">Tim10/DDP family zinc finger protein</fullName>
    </submittedName>
</protein>
<evidence type="ECO:0000313" key="2">
    <source>
        <dbReference type="Proteomes" id="UP000790377"/>
    </source>
</evidence>
<name>A0ACB8APS2_9AGAM</name>
<reference evidence="1" key="1">
    <citation type="journal article" date="2021" name="New Phytol.">
        <title>Evolutionary innovations through gain and loss of genes in the ectomycorrhizal Boletales.</title>
        <authorList>
            <person name="Wu G."/>
            <person name="Miyauchi S."/>
            <person name="Morin E."/>
            <person name="Kuo A."/>
            <person name="Drula E."/>
            <person name="Varga T."/>
            <person name="Kohler A."/>
            <person name="Feng B."/>
            <person name="Cao Y."/>
            <person name="Lipzen A."/>
            <person name="Daum C."/>
            <person name="Hundley H."/>
            <person name="Pangilinan J."/>
            <person name="Johnson J."/>
            <person name="Barry K."/>
            <person name="LaButti K."/>
            <person name="Ng V."/>
            <person name="Ahrendt S."/>
            <person name="Min B."/>
            <person name="Choi I.G."/>
            <person name="Park H."/>
            <person name="Plett J.M."/>
            <person name="Magnuson J."/>
            <person name="Spatafora J.W."/>
            <person name="Nagy L.G."/>
            <person name="Henrissat B."/>
            <person name="Grigoriev I.V."/>
            <person name="Yang Z.L."/>
            <person name="Xu J."/>
            <person name="Martin F.M."/>
        </authorList>
    </citation>
    <scope>NUCLEOTIDE SEQUENCE</scope>
    <source>
        <strain evidence="1">ATCC 28755</strain>
    </source>
</reference>
<dbReference type="EMBL" id="MU267601">
    <property type="protein sequence ID" value="KAH7915341.1"/>
    <property type="molecule type" value="Genomic_DNA"/>
</dbReference>
<proteinExistence type="predicted"/>
<keyword evidence="2" id="KW-1185">Reference proteome</keyword>
<organism evidence="1 2">
    <name type="scientific">Hygrophoropsis aurantiaca</name>
    <dbReference type="NCBI Taxonomy" id="72124"/>
    <lineage>
        <taxon>Eukaryota</taxon>
        <taxon>Fungi</taxon>
        <taxon>Dikarya</taxon>
        <taxon>Basidiomycota</taxon>
        <taxon>Agaricomycotina</taxon>
        <taxon>Agaricomycetes</taxon>
        <taxon>Agaricomycetidae</taxon>
        <taxon>Boletales</taxon>
        <taxon>Coniophorineae</taxon>
        <taxon>Hygrophoropsidaceae</taxon>
        <taxon>Hygrophoropsis</taxon>
    </lineage>
</organism>
<comment type="caution">
    <text evidence="1">The sequence shown here is derived from an EMBL/GenBank/DDBJ whole genome shotgun (WGS) entry which is preliminary data.</text>
</comment>
<accession>A0ACB8APS2</accession>
<sequence>QKELQAFLEKEQVQARFQSTVHNMTSMCWDKCITSTPSSRFARGEDTCLANCVGRFLDASVVMVKNIQQQRQQMTDQMTNP</sequence>
<evidence type="ECO:0000313" key="1">
    <source>
        <dbReference type="EMBL" id="KAH7915341.1"/>
    </source>
</evidence>